<dbReference type="GO" id="GO:0008168">
    <property type="term" value="F:methyltransferase activity"/>
    <property type="evidence" value="ECO:0007669"/>
    <property type="project" value="UniProtKB-KW"/>
</dbReference>
<accession>A0ABZ0B8S4</accession>
<dbReference type="Pfam" id="PF13578">
    <property type="entry name" value="Methyltransf_24"/>
    <property type="match status" value="1"/>
</dbReference>
<dbReference type="GO" id="GO:0032259">
    <property type="term" value="P:methylation"/>
    <property type="evidence" value="ECO:0007669"/>
    <property type="project" value="UniProtKB-KW"/>
</dbReference>
<keyword evidence="1" id="KW-0489">Methyltransferase</keyword>
<name>A0ABZ0B8S4_9SPHN</name>
<dbReference type="InterPro" id="IPR029063">
    <property type="entry name" value="SAM-dependent_MTases_sf"/>
</dbReference>
<dbReference type="Gene3D" id="3.40.50.150">
    <property type="entry name" value="Vaccinia Virus protein VP39"/>
    <property type="match status" value="1"/>
</dbReference>
<dbReference type="CDD" id="cd02440">
    <property type="entry name" value="AdoMet_MTases"/>
    <property type="match status" value="1"/>
</dbReference>
<protein>
    <submittedName>
        <fullName evidence="1">Class I SAM-dependent methyltransferase</fullName>
        <ecNumber evidence="1">2.1.1.-</ecNumber>
    </submittedName>
</protein>
<keyword evidence="2" id="KW-1185">Reference proteome</keyword>
<dbReference type="EMBL" id="CP135076">
    <property type="protein sequence ID" value="WNO53789.1"/>
    <property type="molecule type" value="Genomic_DNA"/>
</dbReference>
<sequence length="220" mass="24609">MLTKILKGSRQQKSRLHDHKGNLVPTGRLIANAPRAFVSGLFRVLLGHRPRLPWISYSATLEIAAFLSNEKRVLEYGSGMSTLWYAKHAGQVVSVENFRPWYDQVRSALEKDGINNVEYHLAESIEEYTRVPCEGGFDLVMVDGSFRDRCTAAALATLRPGGIFYLDNSDRMALPGSDEAAAAELALKYAKDHNCTVTYFTDFAPTQFFAQEGMMVRRPA</sequence>
<organism evidence="1 2">
    <name type="scientific">Stakelama saccharophila</name>
    <dbReference type="NCBI Taxonomy" id="3075605"/>
    <lineage>
        <taxon>Bacteria</taxon>
        <taxon>Pseudomonadati</taxon>
        <taxon>Pseudomonadota</taxon>
        <taxon>Alphaproteobacteria</taxon>
        <taxon>Sphingomonadales</taxon>
        <taxon>Sphingomonadaceae</taxon>
        <taxon>Stakelama</taxon>
    </lineage>
</organism>
<keyword evidence="1" id="KW-0808">Transferase</keyword>
<dbReference type="Proteomes" id="UP001302249">
    <property type="component" value="Chromosome"/>
</dbReference>
<dbReference type="EC" id="2.1.1.-" evidence="1"/>
<evidence type="ECO:0000313" key="1">
    <source>
        <dbReference type="EMBL" id="WNO53789.1"/>
    </source>
</evidence>
<evidence type="ECO:0000313" key="2">
    <source>
        <dbReference type="Proteomes" id="UP001302249"/>
    </source>
</evidence>
<proteinExistence type="predicted"/>
<dbReference type="SUPFAM" id="SSF53335">
    <property type="entry name" value="S-adenosyl-L-methionine-dependent methyltransferases"/>
    <property type="match status" value="1"/>
</dbReference>
<gene>
    <name evidence="1" type="ORF">RPR59_00575</name>
</gene>
<dbReference type="RefSeq" id="WP_313915585.1">
    <property type="nucleotide sequence ID" value="NZ_CP135076.1"/>
</dbReference>
<reference evidence="1 2" key="1">
    <citation type="submission" date="2023-09" db="EMBL/GenBank/DDBJ databases">
        <authorList>
            <person name="Rey-Velasco X."/>
        </authorList>
    </citation>
    <scope>NUCLEOTIDE SEQUENCE [LARGE SCALE GENOMIC DNA]</scope>
    <source>
        <strain evidence="1 2">W311</strain>
    </source>
</reference>